<keyword evidence="2" id="KW-1003">Cell membrane</keyword>
<dbReference type="AlphaFoldDB" id="A0A379JZS0"/>
<name>A0A379JZS0_ECTOL</name>
<gene>
    <name evidence="8" type="ORF">NCTC10860_00081</name>
</gene>
<comment type="subcellular location">
    <subcellularLocation>
        <location evidence="1">Cell membrane</location>
        <topology evidence="1">Multi-pass membrane protein</topology>
    </subcellularLocation>
</comment>
<dbReference type="InterPro" id="IPR010432">
    <property type="entry name" value="RDD"/>
</dbReference>
<sequence>MQNEQLEYAGFWARTGACIVDGILFTLVSLPLLMMIYGTGYFSSDKLIQGPADLAINFVLPAILTVVLWRRLQATPGKMALKLRVLDAESGNTASVRQCIGRYLGYVVSTLPLGLGFFWAAFDRRKQGWHDKLAGTVVVRELRTQPVKFRS</sequence>
<dbReference type="PANTHER" id="PTHR36115">
    <property type="entry name" value="PROLINE-RICH ANTIGEN HOMOLOG-RELATED"/>
    <property type="match status" value="1"/>
</dbReference>
<dbReference type="PANTHER" id="PTHR36115:SF4">
    <property type="entry name" value="MEMBRANE PROTEIN"/>
    <property type="match status" value="1"/>
</dbReference>
<evidence type="ECO:0000313" key="9">
    <source>
        <dbReference type="Proteomes" id="UP000254084"/>
    </source>
</evidence>
<dbReference type="Proteomes" id="UP000254084">
    <property type="component" value="Unassembled WGS sequence"/>
</dbReference>
<organism evidence="8 9">
    <name type="scientific">Ectopseudomonas oleovorans</name>
    <name type="common">Pseudomonas oleovorans</name>
    <dbReference type="NCBI Taxonomy" id="301"/>
    <lineage>
        <taxon>Bacteria</taxon>
        <taxon>Pseudomonadati</taxon>
        <taxon>Pseudomonadota</taxon>
        <taxon>Gammaproteobacteria</taxon>
        <taxon>Pseudomonadales</taxon>
        <taxon>Pseudomonadaceae</taxon>
        <taxon>Ectopseudomonas</taxon>
    </lineage>
</organism>
<evidence type="ECO:0000256" key="4">
    <source>
        <dbReference type="ARBA" id="ARBA00022989"/>
    </source>
</evidence>
<evidence type="ECO:0000256" key="1">
    <source>
        <dbReference type="ARBA" id="ARBA00004651"/>
    </source>
</evidence>
<evidence type="ECO:0000256" key="5">
    <source>
        <dbReference type="ARBA" id="ARBA00023136"/>
    </source>
</evidence>
<dbReference type="InterPro" id="IPR051791">
    <property type="entry name" value="Pra-immunoreactive"/>
</dbReference>
<keyword evidence="5 6" id="KW-0472">Membrane</keyword>
<keyword evidence="4 6" id="KW-1133">Transmembrane helix</keyword>
<feature type="transmembrane region" description="Helical" evidence="6">
    <location>
        <begin position="22"/>
        <end position="42"/>
    </location>
</feature>
<evidence type="ECO:0000256" key="2">
    <source>
        <dbReference type="ARBA" id="ARBA00022475"/>
    </source>
</evidence>
<reference evidence="8 9" key="1">
    <citation type="submission" date="2018-06" db="EMBL/GenBank/DDBJ databases">
        <authorList>
            <consortium name="Pathogen Informatics"/>
            <person name="Doyle S."/>
        </authorList>
    </citation>
    <scope>NUCLEOTIDE SEQUENCE [LARGE SCALE GENOMIC DNA]</scope>
    <source>
        <strain evidence="8 9">NCTC10860</strain>
    </source>
</reference>
<dbReference type="Pfam" id="PF06271">
    <property type="entry name" value="RDD"/>
    <property type="match status" value="1"/>
</dbReference>
<feature type="transmembrane region" description="Helical" evidence="6">
    <location>
        <begin position="103"/>
        <end position="122"/>
    </location>
</feature>
<proteinExistence type="predicted"/>
<evidence type="ECO:0000256" key="6">
    <source>
        <dbReference type="SAM" id="Phobius"/>
    </source>
</evidence>
<evidence type="ECO:0000313" key="8">
    <source>
        <dbReference type="EMBL" id="SUD57878.1"/>
    </source>
</evidence>
<dbReference type="EMBL" id="UGUW01000001">
    <property type="protein sequence ID" value="SUD57878.1"/>
    <property type="molecule type" value="Genomic_DNA"/>
</dbReference>
<accession>A0A379JZS0</accession>
<evidence type="ECO:0000259" key="7">
    <source>
        <dbReference type="Pfam" id="PF06271"/>
    </source>
</evidence>
<dbReference type="GO" id="GO:0005886">
    <property type="term" value="C:plasma membrane"/>
    <property type="evidence" value="ECO:0007669"/>
    <property type="project" value="UniProtKB-SubCell"/>
</dbReference>
<protein>
    <submittedName>
        <fullName evidence="8">Rdd domain-containing protein</fullName>
    </submittedName>
</protein>
<keyword evidence="3 6" id="KW-0812">Transmembrane</keyword>
<dbReference type="RefSeq" id="WP_083377966.1">
    <property type="nucleotide sequence ID" value="NZ_UGUW01000001.1"/>
</dbReference>
<evidence type="ECO:0000256" key="3">
    <source>
        <dbReference type="ARBA" id="ARBA00022692"/>
    </source>
</evidence>
<feature type="domain" description="RDD" evidence="7">
    <location>
        <begin position="8"/>
        <end position="135"/>
    </location>
</feature>
<feature type="transmembrane region" description="Helical" evidence="6">
    <location>
        <begin position="54"/>
        <end position="72"/>
    </location>
</feature>